<dbReference type="AlphaFoldDB" id="A0A1S2LHP4"/>
<dbReference type="GO" id="GO:0030246">
    <property type="term" value="F:carbohydrate binding"/>
    <property type="evidence" value="ECO:0007669"/>
    <property type="project" value="UniProtKB-ARBA"/>
</dbReference>
<dbReference type="SUPFAM" id="SSF53822">
    <property type="entry name" value="Periplasmic binding protein-like I"/>
    <property type="match status" value="1"/>
</dbReference>
<dbReference type="Gene3D" id="3.40.50.2300">
    <property type="match status" value="2"/>
</dbReference>
<comment type="similarity">
    <text evidence="2">Belongs to the bacterial solute-binding protein 2 family.</text>
</comment>
<evidence type="ECO:0000313" key="7">
    <source>
        <dbReference type="Proteomes" id="UP000179524"/>
    </source>
</evidence>
<dbReference type="RefSeq" id="WP_071310514.1">
    <property type="nucleotide sequence ID" value="NZ_MLQR01000036.1"/>
</dbReference>
<keyword evidence="7" id="KW-1185">Reference proteome</keyword>
<proteinExistence type="inferred from homology"/>
<dbReference type="Proteomes" id="UP000179524">
    <property type="component" value="Unassembled WGS sequence"/>
</dbReference>
<evidence type="ECO:0000256" key="2">
    <source>
        <dbReference type="ARBA" id="ARBA00007639"/>
    </source>
</evidence>
<dbReference type="PANTHER" id="PTHR46847:SF1">
    <property type="entry name" value="D-ALLOSE-BINDING PERIPLASMIC PROTEIN-RELATED"/>
    <property type="match status" value="1"/>
</dbReference>
<gene>
    <name evidence="6" type="ORF">BKP37_15470</name>
</gene>
<dbReference type="Pfam" id="PF13407">
    <property type="entry name" value="Peripla_BP_4"/>
    <property type="match status" value="1"/>
</dbReference>
<name>A0A1S2LHP4_9BACI</name>
<evidence type="ECO:0000256" key="4">
    <source>
        <dbReference type="SAM" id="MobiDB-lite"/>
    </source>
</evidence>
<protein>
    <submittedName>
        <fullName evidence="6">LacI family transcriptional regulator</fullName>
    </submittedName>
</protein>
<comment type="caution">
    <text evidence="6">The sequence shown here is derived from an EMBL/GenBank/DDBJ whole genome shotgun (WGS) entry which is preliminary data.</text>
</comment>
<dbReference type="EMBL" id="MLQR01000036">
    <property type="protein sequence ID" value="OIJ11834.1"/>
    <property type="molecule type" value="Genomic_DNA"/>
</dbReference>
<feature type="region of interest" description="Disordered" evidence="4">
    <location>
        <begin position="34"/>
        <end position="54"/>
    </location>
</feature>
<dbReference type="InterPro" id="IPR025997">
    <property type="entry name" value="SBP_2_dom"/>
</dbReference>
<keyword evidence="3" id="KW-0732">Signal</keyword>
<dbReference type="PROSITE" id="PS51257">
    <property type="entry name" value="PROKAR_LIPOPROTEIN"/>
    <property type="match status" value="1"/>
</dbReference>
<dbReference type="PANTHER" id="PTHR46847">
    <property type="entry name" value="D-ALLOSE-BINDING PERIPLASMIC PROTEIN-RELATED"/>
    <property type="match status" value="1"/>
</dbReference>
<organism evidence="6 7">
    <name type="scientific">Anaerobacillus alkalilacustris</name>
    <dbReference type="NCBI Taxonomy" id="393763"/>
    <lineage>
        <taxon>Bacteria</taxon>
        <taxon>Bacillati</taxon>
        <taxon>Bacillota</taxon>
        <taxon>Bacilli</taxon>
        <taxon>Bacillales</taxon>
        <taxon>Bacillaceae</taxon>
        <taxon>Anaerobacillus</taxon>
    </lineage>
</organism>
<comment type="subcellular location">
    <subcellularLocation>
        <location evidence="1">Cell envelope</location>
    </subcellularLocation>
</comment>
<evidence type="ECO:0000313" key="6">
    <source>
        <dbReference type="EMBL" id="OIJ11834.1"/>
    </source>
</evidence>
<feature type="domain" description="Periplasmic binding protein" evidence="5">
    <location>
        <begin position="179"/>
        <end position="416"/>
    </location>
</feature>
<evidence type="ECO:0000256" key="3">
    <source>
        <dbReference type="ARBA" id="ARBA00022729"/>
    </source>
</evidence>
<accession>A0A1S2LHP4</accession>
<dbReference type="InterPro" id="IPR028082">
    <property type="entry name" value="Peripla_BP_I"/>
</dbReference>
<evidence type="ECO:0000259" key="5">
    <source>
        <dbReference type="Pfam" id="PF13407"/>
    </source>
</evidence>
<reference evidence="6 7" key="1">
    <citation type="submission" date="2016-10" db="EMBL/GenBank/DDBJ databases">
        <title>Draft genome sequences of four alkaliphilic bacteria belonging to the Anaerobacillus genus.</title>
        <authorList>
            <person name="Bassil N.M."/>
            <person name="Lloyd J.R."/>
        </authorList>
    </citation>
    <scope>NUCLEOTIDE SEQUENCE [LARGE SCALE GENOMIC DNA]</scope>
    <source>
        <strain evidence="6 7">DSM 18345</strain>
    </source>
</reference>
<sequence length="483" mass="53903">MKAKRLTFHSFILMMFILSGCMSDDRMKTVEVNQQAAESKSNAQNTRSTQTVTNEPKADLTPLFEEVKHLEGQEALAYFESLPTKGLSNSDILDFFIQLPLSNANEDIVNLFKNDQFQLYMNTYPTGEPFGNYRWTMGSGTEITGSFSNLDLKLPFTDYIYLKEGPVGDPTKTYRIGVATHGFDQPWNVGLADAAKWQSDKHSNIELDVRDAQWDNDRMADIIDSFILQKVDGILTWPMVESETTIAPVKRAIEGGIPVVSVDRMTGYEQTTSRVTGNFPANGAQNGMYLIQKLAQEGDLHANVILLRKPLGSTADAIRTGHFLKVLSYFPEINILKSYHDADHSAHALANMQEALNEFPIIDVVFNTGDHQAIAAYDATKSADRLNSRKDGKKVIFLSIDDSKTAINAVRDGLFEVNTPYTPFISDIGIRALVHLITENDSIPHDIITPNIPMVTRDGATIFGFKTQSPDDWYEYTFGASLE</sequence>
<dbReference type="OrthoDB" id="9814427at2"/>
<dbReference type="CDD" id="cd01536">
    <property type="entry name" value="PBP1_ABC_sugar_binding-like"/>
    <property type="match status" value="1"/>
</dbReference>
<dbReference type="GO" id="GO:0030313">
    <property type="term" value="C:cell envelope"/>
    <property type="evidence" value="ECO:0007669"/>
    <property type="project" value="UniProtKB-SubCell"/>
</dbReference>
<evidence type="ECO:0000256" key="1">
    <source>
        <dbReference type="ARBA" id="ARBA00004196"/>
    </source>
</evidence>